<dbReference type="GO" id="GO:0016810">
    <property type="term" value="F:hydrolase activity, acting on carbon-nitrogen (but not peptide) bonds"/>
    <property type="evidence" value="ECO:0007669"/>
    <property type="project" value="InterPro"/>
</dbReference>
<feature type="chain" id="PRO_5038698310" evidence="4">
    <location>
        <begin position="21"/>
        <end position="381"/>
    </location>
</feature>
<name>A0A380FV53_9STAP</name>
<dbReference type="RefSeq" id="WP_103298642.1">
    <property type="nucleotide sequence ID" value="NZ_PPQT01000093.1"/>
</dbReference>
<sequence length="381" mass="43648">MAKKYLLGLVTVLLAIVLCACQSTSQSHDGTDKKSAEDRKKEENMYAKKKNKDQKDWVTYKGDVAHVFYHPLITEPKVAFTGDPSSAKGNNDWMITVDEFNKSLDELYKHNYILVDPHDVYDLKSNPVKKKEIKLPKGKKPLILSIDDMNYYEYMRGHGYADRLVLDKNNHVVSETKGKDGKVTQSETNDIVPILNNFVKKHPDFSYNGQKGVVALTGYNGVLGYRTNELDSKDYNKRKEQATKVANAMKRDGWTFASHSWGHIDFAHSSYDRIVADTKRWEKEVTPIVGKTDLFIFPHGAQDRGSQAYNYLDHQAGFKYIAGVGPNNFTDVGKDSVYQDRVAIDGLNLYEFKYKLKPFLDPEKVYSKEDRQYFKGDKDYK</sequence>
<keyword evidence="6" id="KW-0449">Lipoprotein</keyword>
<evidence type="ECO:0000256" key="2">
    <source>
        <dbReference type="ARBA" id="ARBA00022729"/>
    </source>
</evidence>
<dbReference type="EMBL" id="SRLS01000015">
    <property type="protein sequence ID" value="TGE16326.1"/>
    <property type="molecule type" value="Genomic_DNA"/>
</dbReference>
<evidence type="ECO:0000313" key="8">
    <source>
        <dbReference type="Proteomes" id="UP000254047"/>
    </source>
</evidence>
<evidence type="ECO:0000256" key="4">
    <source>
        <dbReference type="SAM" id="SignalP"/>
    </source>
</evidence>
<accession>A0A380FV53</accession>
<dbReference type="SUPFAM" id="SSF88713">
    <property type="entry name" value="Glycoside hydrolase/deacetylase"/>
    <property type="match status" value="1"/>
</dbReference>
<dbReference type="GO" id="GO:0005576">
    <property type="term" value="C:extracellular region"/>
    <property type="evidence" value="ECO:0007669"/>
    <property type="project" value="UniProtKB-SubCell"/>
</dbReference>
<gene>
    <name evidence="7" type="ORF">BJR09_09385</name>
    <name evidence="6" type="ORF">NCTC13830_00281</name>
</gene>
<dbReference type="Proteomes" id="UP000254047">
    <property type="component" value="Unassembled WGS sequence"/>
</dbReference>
<reference evidence="7 9" key="2">
    <citation type="submission" date="2019-04" db="EMBL/GenBank/DDBJ databases">
        <title>Genomic characterization of Staphylococcus petrasii strains.</title>
        <authorList>
            <person name="Vrbovska V."/>
            <person name="Kovarovic V."/>
            <person name="Maslanova I."/>
            <person name="Indrakova A."/>
            <person name="Petras P."/>
            <person name="Sedo O."/>
            <person name="Svec P."/>
            <person name="Fisarova L."/>
            <person name="Sedlacek I."/>
            <person name="Doskar J."/>
            <person name="Pantucek R."/>
        </authorList>
    </citation>
    <scope>NUCLEOTIDE SEQUENCE [LARGE SCALE GENOMIC DNA]</scope>
    <source>
        <strain evidence="7 9">P5404</strain>
    </source>
</reference>
<dbReference type="PANTHER" id="PTHR34216:SF3">
    <property type="entry name" value="POLY-BETA-1,6-N-ACETYL-D-GLUCOSAMINE N-DEACETYLASE"/>
    <property type="match status" value="1"/>
</dbReference>
<evidence type="ECO:0000313" key="9">
    <source>
        <dbReference type="Proteomes" id="UP000297598"/>
    </source>
</evidence>
<reference evidence="6 8" key="1">
    <citation type="submission" date="2018-06" db="EMBL/GenBank/DDBJ databases">
        <authorList>
            <consortium name="Pathogen Informatics"/>
            <person name="Doyle S."/>
        </authorList>
    </citation>
    <scope>NUCLEOTIDE SEQUENCE [LARGE SCALE GENOMIC DNA]</scope>
    <source>
        <strain evidence="6 8">NCTC13830</strain>
    </source>
</reference>
<dbReference type="AlphaFoldDB" id="A0A380FV53"/>
<organism evidence="6 8">
    <name type="scientific">Staphylococcus petrasii</name>
    <dbReference type="NCBI Taxonomy" id="1276936"/>
    <lineage>
        <taxon>Bacteria</taxon>
        <taxon>Bacillati</taxon>
        <taxon>Bacillota</taxon>
        <taxon>Bacilli</taxon>
        <taxon>Bacillales</taxon>
        <taxon>Staphylococcaceae</taxon>
        <taxon>Staphylococcus</taxon>
    </lineage>
</organism>
<keyword evidence="2 4" id="KW-0732">Signal</keyword>
<evidence type="ECO:0000313" key="6">
    <source>
        <dbReference type="EMBL" id="SUM42759.1"/>
    </source>
</evidence>
<protein>
    <submittedName>
        <fullName evidence="7">Polysaccharide deacetylase</fullName>
    </submittedName>
    <submittedName>
        <fullName evidence="6">Putative lipoprotein</fullName>
    </submittedName>
</protein>
<dbReference type="InterPro" id="IPR002509">
    <property type="entry name" value="NODB_dom"/>
</dbReference>
<feature type="signal peptide" evidence="4">
    <location>
        <begin position="1"/>
        <end position="20"/>
    </location>
</feature>
<dbReference type="PANTHER" id="PTHR34216">
    <property type="match status" value="1"/>
</dbReference>
<dbReference type="InterPro" id="IPR011330">
    <property type="entry name" value="Glyco_hydro/deAcase_b/a-brl"/>
</dbReference>
<evidence type="ECO:0000256" key="3">
    <source>
        <dbReference type="SAM" id="MobiDB-lite"/>
    </source>
</evidence>
<dbReference type="OrthoDB" id="3722973at2"/>
<dbReference type="PROSITE" id="PS51257">
    <property type="entry name" value="PROKAR_LIPOPROTEIN"/>
    <property type="match status" value="1"/>
</dbReference>
<evidence type="ECO:0000259" key="5">
    <source>
        <dbReference type="Pfam" id="PF01522"/>
    </source>
</evidence>
<dbReference type="EMBL" id="UHDO01000001">
    <property type="protein sequence ID" value="SUM42759.1"/>
    <property type="molecule type" value="Genomic_DNA"/>
</dbReference>
<dbReference type="GO" id="GO:0005975">
    <property type="term" value="P:carbohydrate metabolic process"/>
    <property type="evidence" value="ECO:0007669"/>
    <property type="project" value="InterPro"/>
</dbReference>
<dbReference type="Proteomes" id="UP000297598">
    <property type="component" value="Unassembled WGS sequence"/>
</dbReference>
<dbReference type="InterPro" id="IPR051398">
    <property type="entry name" value="Polysacch_Deacetylase"/>
</dbReference>
<proteinExistence type="predicted"/>
<dbReference type="Gene3D" id="3.20.20.370">
    <property type="entry name" value="Glycoside hydrolase/deacetylase"/>
    <property type="match status" value="1"/>
</dbReference>
<keyword evidence="9" id="KW-1185">Reference proteome</keyword>
<feature type="compositionally biased region" description="Basic and acidic residues" evidence="3">
    <location>
        <begin position="29"/>
        <end position="46"/>
    </location>
</feature>
<comment type="subcellular location">
    <subcellularLocation>
        <location evidence="1">Secreted</location>
    </subcellularLocation>
</comment>
<evidence type="ECO:0000313" key="7">
    <source>
        <dbReference type="EMBL" id="TGE16326.1"/>
    </source>
</evidence>
<feature type="region of interest" description="Disordered" evidence="3">
    <location>
        <begin position="25"/>
        <end position="48"/>
    </location>
</feature>
<dbReference type="Pfam" id="PF01522">
    <property type="entry name" value="Polysacc_deac_1"/>
    <property type="match status" value="1"/>
</dbReference>
<feature type="domain" description="NodB homology" evidence="5">
    <location>
        <begin position="240"/>
        <end position="310"/>
    </location>
</feature>
<evidence type="ECO:0000256" key="1">
    <source>
        <dbReference type="ARBA" id="ARBA00004613"/>
    </source>
</evidence>